<dbReference type="Pfam" id="PF03781">
    <property type="entry name" value="FGE-sulfatase"/>
    <property type="match status" value="1"/>
</dbReference>
<dbReference type="PANTHER" id="PTHR23150:SF19">
    <property type="entry name" value="FORMYLGLYCINE-GENERATING ENZYME"/>
    <property type="match status" value="1"/>
</dbReference>
<dbReference type="InterPro" id="IPR051043">
    <property type="entry name" value="Sulfatase_Mod_Factor_Kinase"/>
</dbReference>
<evidence type="ECO:0000313" key="4">
    <source>
        <dbReference type="Proteomes" id="UP000676169"/>
    </source>
</evidence>
<accession>A0A975J2M9</accession>
<reference evidence="3" key="1">
    <citation type="submission" date="2021-04" db="EMBL/GenBank/DDBJ databases">
        <title>Luteolibacter sp. 32A isolated from the skin of an Anderson's salamander (Ambystoma andersonii).</title>
        <authorList>
            <person name="Spergser J."/>
            <person name="Busse H.-J."/>
        </authorList>
    </citation>
    <scope>NUCLEOTIDE SEQUENCE</scope>
    <source>
        <strain evidence="3">32A</strain>
    </source>
</reference>
<dbReference type="Gene3D" id="3.90.1580.10">
    <property type="entry name" value="paralog of FGE (formylglycine-generating enzyme)"/>
    <property type="match status" value="1"/>
</dbReference>
<evidence type="ECO:0000313" key="3">
    <source>
        <dbReference type="EMBL" id="QUE52836.1"/>
    </source>
</evidence>
<dbReference type="Proteomes" id="UP000676169">
    <property type="component" value="Chromosome"/>
</dbReference>
<keyword evidence="4" id="KW-1185">Reference proteome</keyword>
<dbReference type="InterPro" id="IPR016187">
    <property type="entry name" value="CTDL_fold"/>
</dbReference>
<dbReference type="AlphaFoldDB" id="A0A975J2M9"/>
<name>A0A975J2M9_9BACT</name>
<dbReference type="GO" id="GO:0120147">
    <property type="term" value="F:formylglycine-generating oxidase activity"/>
    <property type="evidence" value="ECO:0007669"/>
    <property type="project" value="TreeGrafter"/>
</dbReference>
<feature type="chain" id="PRO_5037907256" evidence="1">
    <location>
        <begin position="21"/>
        <end position="284"/>
    </location>
</feature>
<dbReference type="KEGG" id="lamb:KBB96_08055"/>
<feature type="signal peptide" evidence="1">
    <location>
        <begin position="1"/>
        <end position="20"/>
    </location>
</feature>
<dbReference type="SUPFAM" id="SSF56436">
    <property type="entry name" value="C-type lectin-like"/>
    <property type="match status" value="1"/>
</dbReference>
<proteinExistence type="predicted"/>
<dbReference type="InterPro" id="IPR042095">
    <property type="entry name" value="SUMF_sf"/>
</dbReference>
<protein>
    <submittedName>
        <fullName evidence="3">SUMF1/EgtB/PvdO family nonheme iron enzyme</fullName>
    </submittedName>
</protein>
<feature type="domain" description="Sulfatase-modifying factor enzyme-like" evidence="2">
    <location>
        <begin position="35"/>
        <end position="281"/>
    </location>
</feature>
<dbReference type="InterPro" id="IPR005532">
    <property type="entry name" value="SUMF_dom"/>
</dbReference>
<evidence type="ECO:0000256" key="1">
    <source>
        <dbReference type="SAM" id="SignalP"/>
    </source>
</evidence>
<dbReference type="RefSeq" id="WP_211634176.1">
    <property type="nucleotide sequence ID" value="NZ_CP073100.1"/>
</dbReference>
<evidence type="ECO:0000259" key="2">
    <source>
        <dbReference type="Pfam" id="PF03781"/>
    </source>
</evidence>
<dbReference type="PANTHER" id="PTHR23150">
    <property type="entry name" value="SULFATASE MODIFYING FACTOR 1, 2"/>
    <property type="match status" value="1"/>
</dbReference>
<dbReference type="EMBL" id="CP073100">
    <property type="protein sequence ID" value="QUE52836.1"/>
    <property type="molecule type" value="Genomic_DNA"/>
</dbReference>
<sequence length="284" mass="31439">MDRPAVKRIVFAMLAGSLMAADGEAVKQDGPNGHKLITVPAGTYALGSKGHPTNPAHAFKTSGFRIADCETTNAQFSRFVAATGYVTYAEKQGWSLIGGEGSAEWEWRRMDGANWRHPFGPQGPDAEKLPDHPVTQISGEDARAYCKWIGGRLPQLDEWETAARAGATTRYPWGDTYVPRCANTWNGINHLKNTREDGYVLTSPVRSYPPNAWGLYDVIGNVFEYCEGHPAWMSAEEAKRKICGRGGSWWCSDHCCNFHNLLDVGRMIRTASLPNQGFRVVFDL</sequence>
<gene>
    <name evidence="3" type="ORF">KBB96_08055</name>
</gene>
<organism evidence="3 4">
    <name type="scientific">Luteolibacter ambystomatis</name>
    <dbReference type="NCBI Taxonomy" id="2824561"/>
    <lineage>
        <taxon>Bacteria</taxon>
        <taxon>Pseudomonadati</taxon>
        <taxon>Verrucomicrobiota</taxon>
        <taxon>Verrucomicrobiia</taxon>
        <taxon>Verrucomicrobiales</taxon>
        <taxon>Verrucomicrobiaceae</taxon>
        <taxon>Luteolibacter</taxon>
    </lineage>
</organism>
<keyword evidence="1" id="KW-0732">Signal</keyword>